<dbReference type="Proteomes" id="UP000619293">
    <property type="component" value="Unassembled WGS sequence"/>
</dbReference>
<accession>A0A8J3KCL4</accession>
<dbReference type="RefSeq" id="WP_191841363.1">
    <property type="nucleotide sequence ID" value="NZ_BAAALB010000058.1"/>
</dbReference>
<dbReference type="AlphaFoldDB" id="A0A8J3KCL4"/>
<evidence type="ECO:0000313" key="2">
    <source>
        <dbReference type="Proteomes" id="UP000619293"/>
    </source>
</evidence>
<sequence>MGKELKVDPAAMNAAAATFRGLPATLDGPQRDFYPVVLSIGDFEPGKNLKTVIETGAKDWETVLATLSNVFVDCDGVLVSAATLLKDSDESNDPFVLDDINSIVS</sequence>
<protein>
    <submittedName>
        <fullName evidence="1">Uncharacterized protein</fullName>
    </submittedName>
</protein>
<reference evidence="1 2" key="1">
    <citation type="submission" date="2021-01" db="EMBL/GenBank/DDBJ databases">
        <title>Whole genome shotgun sequence of Catellatospora chokoriensis NBRC 107358.</title>
        <authorList>
            <person name="Komaki H."/>
            <person name="Tamura T."/>
        </authorList>
    </citation>
    <scope>NUCLEOTIDE SEQUENCE [LARGE SCALE GENOMIC DNA]</scope>
    <source>
        <strain evidence="1 2">NBRC 107358</strain>
    </source>
</reference>
<name>A0A8J3KCL4_9ACTN</name>
<gene>
    <name evidence="1" type="ORF">Cch02nite_77520</name>
</gene>
<organism evidence="1 2">
    <name type="scientific">Catellatospora chokoriensis</name>
    <dbReference type="NCBI Taxonomy" id="310353"/>
    <lineage>
        <taxon>Bacteria</taxon>
        <taxon>Bacillati</taxon>
        <taxon>Actinomycetota</taxon>
        <taxon>Actinomycetes</taxon>
        <taxon>Micromonosporales</taxon>
        <taxon>Micromonosporaceae</taxon>
        <taxon>Catellatospora</taxon>
    </lineage>
</organism>
<dbReference type="EMBL" id="BONG01000090">
    <property type="protein sequence ID" value="GIF94308.1"/>
    <property type="molecule type" value="Genomic_DNA"/>
</dbReference>
<keyword evidence="2" id="KW-1185">Reference proteome</keyword>
<proteinExistence type="predicted"/>
<evidence type="ECO:0000313" key="1">
    <source>
        <dbReference type="EMBL" id="GIF94308.1"/>
    </source>
</evidence>
<comment type="caution">
    <text evidence="1">The sequence shown here is derived from an EMBL/GenBank/DDBJ whole genome shotgun (WGS) entry which is preliminary data.</text>
</comment>